<evidence type="ECO:0000256" key="2">
    <source>
        <dbReference type="ARBA" id="ARBA00022801"/>
    </source>
</evidence>
<dbReference type="GO" id="GO:0008484">
    <property type="term" value="F:sulfuric ester hydrolase activity"/>
    <property type="evidence" value="ECO:0007669"/>
    <property type="project" value="TreeGrafter"/>
</dbReference>
<keyword evidence="5" id="KW-1185">Reference proteome</keyword>
<proteinExistence type="predicted"/>
<dbReference type="SUPFAM" id="SSF53649">
    <property type="entry name" value="Alkaline phosphatase-like"/>
    <property type="match status" value="1"/>
</dbReference>
<organism evidence="4 5">
    <name type="scientific">Ciceribacter naphthalenivorans</name>
    <dbReference type="NCBI Taxonomy" id="1118451"/>
    <lineage>
        <taxon>Bacteria</taxon>
        <taxon>Pseudomonadati</taxon>
        <taxon>Pseudomonadota</taxon>
        <taxon>Alphaproteobacteria</taxon>
        <taxon>Hyphomicrobiales</taxon>
        <taxon>Rhizobiaceae</taxon>
        <taxon>Ciceribacter</taxon>
    </lineage>
</organism>
<dbReference type="PANTHER" id="PTHR45953">
    <property type="entry name" value="IDURONATE 2-SULFATASE"/>
    <property type="match status" value="1"/>
</dbReference>
<accession>A0A512HIN6</accession>
<evidence type="ECO:0000256" key="1">
    <source>
        <dbReference type="ARBA" id="ARBA00022723"/>
    </source>
</evidence>
<dbReference type="EMBL" id="BJZP01000009">
    <property type="protein sequence ID" value="GEO85308.1"/>
    <property type="molecule type" value="Genomic_DNA"/>
</dbReference>
<evidence type="ECO:0000313" key="5">
    <source>
        <dbReference type="Proteomes" id="UP000321717"/>
    </source>
</evidence>
<name>A0A512HIN6_9HYPH</name>
<comment type="caution">
    <text evidence="4">The sequence shown here is derived from an EMBL/GenBank/DDBJ whole genome shotgun (WGS) entry which is preliminary data.</text>
</comment>
<evidence type="ECO:0000259" key="3">
    <source>
        <dbReference type="Pfam" id="PF00884"/>
    </source>
</evidence>
<dbReference type="GO" id="GO:0046872">
    <property type="term" value="F:metal ion binding"/>
    <property type="evidence" value="ECO:0007669"/>
    <property type="project" value="UniProtKB-KW"/>
</dbReference>
<keyword evidence="1" id="KW-0479">Metal-binding</keyword>
<dbReference type="InterPro" id="IPR017850">
    <property type="entry name" value="Alkaline_phosphatase_core_sf"/>
</dbReference>
<dbReference type="Proteomes" id="UP000321717">
    <property type="component" value="Unassembled WGS sequence"/>
</dbReference>
<sequence length="236" mass="26104">MHATSEIGAAPAYSKDETQTAFLTDAFLAWREMQDRSWFAHVSFLRPHPPFCVPEPYNRMFAAGSVARLTRAVRREAETSIHPFAHFAIAAQVQSSFIYGAQGGIDALTAEDFVRIRAVYSGMIAEVDAQFGRIVSVLRDSGQWQSTIVIFTSDHAEMMGDHWALGKGGYHKGSYHIPLVIRDPATASVAGRQVEVFTSAADIMPTLCEQLGLLARNHQDGQPLMPFIAGDEPRHW</sequence>
<feature type="domain" description="Sulfatase N-terminal" evidence="3">
    <location>
        <begin position="16"/>
        <end position="212"/>
    </location>
</feature>
<dbReference type="Pfam" id="PF00884">
    <property type="entry name" value="Sulfatase"/>
    <property type="match status" value="1"/>
</dbReference>
<gene>
    <name evidence="4" type="ORF">RNA01_22400</name>
</gene>
<dbReference type="InterPro" id="IPR000917">
    <property type="entry name" value="Sulfatase_N"/>
</dbReference>
<dbReference type="AlphaFoldDB" id="A0A512HIN6"/>
<evidence type="ECO:0000313" key="4">
    <source>
        <dbReference type="EMBL" id="GEO85308.1"/>
    </source>
</evidence>
<dbReference type="Gene3D" id="3.40.720.10">
    <property type="entry name" value="Alkaline Phosphatase, subunit A"/>
    <property type="match status" value="1"/>
</dbReference>
<dbReference type="PANTHER" id="PTHR45953:SF1">
    <property type="entry name" value="IDURONATE 2-SULFATASE"/>
    <property type="match status" value="1"/>
</dbReference>
<dbReference type="GO" id="GO:0005737">
    <property type="term" value="C:cytoplasm"/>
    <property type="evidence" value="ECO:0007669"/>
    <property type="project" value="TreeGrafter"/>
</dbReference>
<keyword evidence="2" id="KW-0378">Hydrolase</keyword>
<reference evidence="4 5" key="1">
    <citation type="submission" date="2019-07" db="EMBL/GenBank/DDBJ databases">
        <title>Whole genome shotgun sequence of Rhizobium naphthalenivorans NBRC 107585.</title>
        <authorList>
            <person name="Hosoyama A."/>
            <person name="Uohara A."/>
            <person name="Ohji S."/>
            <person name="Ichikawa N."/>
        </authorList>
    </citation>
    <scope>NUCLEOTIDE SEQUENCE [LARGE SCALE GENOMIC DNA]</scope>
    <source>
        <strain evidence="4 5">NBRC 107585</strain>
    </source>
</reference>
<protein>
    <recommendedName>
        <fullName evidence="3">Sulfatase N-terminal domain-containing protein</fullName>
    </recommendedName>
</protein>